<keyword evidence="1" id="KW-0472">Membrane</keyword>
<accession>A0A1Q9DV05</accession>
<comment type="caution">
    <text evidence="2">The sequence shown here is derived from an EMBL/GenBank/DDBJ whole genome shotgun (WGS) entry which is preliminary data.</text>
</comment>
<evidence type="ECO:0000313" key="2">
    <source>
        <dbReference type="EMBL" id="OLP99015.1"/>
    </source>
</evidence>
<sequence length="131" mass="14612">MVQTMLKRRRPIAYLLVASALYLGLPAFVPSSAPRVAPRTAETSRLTVRGTQVEVLEDKKAGSGEPLDEELPAEADEEVDCQVAGAETQPDRGHVDAVNLQAFIRGSYISVDIEEEEEAEEEEEEEHWKYR</sequence>
<keyword evidence="3" id="KW-1185">Reference proteome</keyword>
<dbReference type="AlphaFoldDB" id="A0A1Q9DV05"/>
<evidence type="ECO:0000313" key="3">
    <source>
        <dbReference type="Proteomes" id="UP000186817"/>
    </source>
</evidence>
<dbReference type="EMBL" id="LSRX01000377">
    <property type="protein sequence ID" value="OLP99015.1"/>
    <property type="molecule type" value="Genomic_DNA"/>
</dbReference>
<keyword evidence="1" id="KW-0812">Transmembrane</keyword>
<dbReference type="OrthoDB" id="5023at2759"/>
<reference evidence="2 3" key="1">
    <citation type="submission" date="2016-02" db="EMBL/GenBank/DDBJ databases">
        <title>Genome analysis of coral dinoflagellate symbionts highlights evolutionary adaptations to a symbiotic lifestyle.</title>
        <authorList>
            <person name="Aranda M."/>
            <person name="Li Y."/>
            <person name="Liew Y.J."/>
            <person name="Baumgarten S."/>
            <person name="Simakov O."/>
            <person name="Wilson M."/>
            <person name="Piel J."/>
            <person name="Ashoor H."/>
            <person name="Bougouffa S."/>
            <person name="Bajic V.B."/>
            <person name="Ryu T."/>
            <person name="Ravasi T."/>
            <person name="Bayer T."/>
            <person name="Micklem G."/>
            <person name="Kim H."/>
            <person name="Bhak J."/>
            <person name="Lajeunesse T.C."/>
            <person name="Voolstra C.R."/>
        </authorList>
    </citation>
    <scope>NUCLEOTIDE SEQUENCE [LARGE SCALE GENOMIC DNA]</scope>
    <source>
        <strain evidence="2 3">CCMP2467</strain>
    </source>
</reference>
<proteinExistence type="predicted"/>
<keyword evidence="1" id="KW-1133">Transmembrane helix</keyword>
<gene>
    <name evidence="2" type="ORF">AK812_SmicGene18477</name>
</gene>
<evidence type="ECO:0000256" key="1">
    <source>
        <dbReference type="SAM" id="Phobius"/>
    </source>
</evidence>
<organism evidence="2 3">
    <name type="scientific">Symbiodinium microadriaticum</name>
    <name type="common">Dinoflagellate</name>
    <name type="synonym">Zooxanthella microadriatica</name>
    <dbReference type="NCBI Taxonomy" id="2951"/>
    <lineage>
        <taxon>Eukaryota</taxon>
        <taxon>Sar</taxon>
        <taxon>Alveolata</taxon>
        <taxon>Dinophyceae</taxon>
        <taxon>Suessiales</taxon>
        <taxon>Symbiodiniaceae</taxon>
        <taxon>Symbiodinium</taxon>
    </lineage>
</organism>
<name>A0A1Q9DV05_SYMMI</name>
<feature type="transmembrane region" description="Helical" evidence="1">
    <location>
        <begin position="12"/>
        <end position="29"/>
    </location>
</feature>
<protein>
    <submittedName>
        <fullName evidence="2">Uncharacterized protein</fullName>
    </submittedName>
</protein>
<dbReference type="Proteomes" id="UP000186817">
    <property type="component" value="Unassembled WGS sequence"/>
</dbReference>